<evidence type="ECO:0000313" key="10">
    <source>
        <dbReference type="EMBL" id="OYD14675.1"/>
    </source>
</evidence>
<dbReference type="AlphaFoldDB" id="A0A235BUK4"/>
<evidence type="ECO:0000256" key="6">
    <source>
        <dbReference type="SAM" id="Coils"/>
    </source>
</evidence>
<dbReference type="EMBL" id="NOZP01000144">
    <property type="protein sequence ID" value="OYD14675.1"/>
    <property type="molecule type" value="Genomic_DNA"/>
</dbReference>
<dbReference type="Gene3D" id="3.10.310.30">
    <property type="match status" value="1"/>
</dbReference>
<dbReference type="Pfam" id="PF17768">
    <property type="entry name" value="RecJ_OB"/>
    <property type="match status" value="1"/>
</dbReference>
<evidence type="ECO:0000259" key="8">
    <source>
        <dbReference type="Pfam" id="PF02272"/>
    </source>
</evidence>
<keyword evidence="4" id="KW-0378">Hydrolase</keyword>
<dbReference type="InterPro" id="IPR038763">
    <property type="entry name" value="DHH_sf"/>
</dbReference>
<evidence type="ECO:0000256" key="1">
    <source>
        <dbReference type="ARBA" id="ARBA00005915"/>
    </source>
</evidence>
<evidence type="ECO:0000259" key="7">
    <source>
        <dbReference type="Pfam" id="PF01368"/>
    </source>
</evidence>
<dbReference type="GO" id="GO:0008409">
    <property type="term" value="F:5'-3' exonuclease activity"/>
    <property type="evidence" value="ECO:0007669"/>
    <property type="project" value="InterPro"/>
</dbReference>
<dbReference type="SUPFAM" id="SSF64182">
    <property type="entry name" value="DHH phosphoesterases"/>
    <property type="match status" value="1"/>
</dbReference>
<reference evidence="11 12" key="1">
    <citation type="submission" date="2017-07" db="EMBL/GenBank/DDBJ databases">
        <title>Recovery of genomes from metagenomes via a dereplication, aggregation, and scoring strategy.</title>
        <authorList>
            <person name="Sieber C.M."/>
            <person name="Probst A.J."/>
            <person name="Sharrar A."/>
            <person name="Thomas B.C."/>
            <person name="Hess M."/>
            <person name="Tringe S.G."/>
            <person name="Banfield J.F."/>
        </authorList>
    </citation>
    <scope>NUCLEOTIDE SEQUENCE [LARGE SCALE GENOMIC DNA]</scope>
    <source>
        <strain evidence="11">JGI_Cruoil_03_51_56</strain>
    </source>
</reference>
<keyword evidence="5 11" id="KW-0269">Exonuclease</keyword>
<evidence type="ECO:0000256" key="2">
    <source>
        <dbReference type="ARBA" id="ARBA00019841"/>
    </source>
</evidence>
<evidence type="ECO:0000313" key="11">
    <source>
        <dbReference type="EMBL" id="OYD15255.1"/>
    </source>
</evidence>
<dbReference type="PANTHER" id="PTHR30255">
    <property type="entry name" value="SINGLE-STRANDED-DNA-SPECIFIC EXONUCLEASE RECJ"/>
    <property type="match status" value="1"/>
</dbReference>
<dbReference type="Proteomes" id="UP000215559">
    <property type="component" value="Unassembled WGS sequence"/>
</dbReference>
<dbReference type="GO" id="GO:0006281">
    <property type="term" value="P:DNA repair"/>
    <property type="evidence" value="ECO:0007669"/>
    <property type="project" value="InterPro"/>
</dbReference>
<feature type="domain" description="DDH" evidence="7">
    <location>
        <begin position="84"/>
        <end position="234"/>
    </location>
</feature>
<gene>
    <name evidence="11" type="primary">recJ</name>
    <name evidence="11" type="ORF">CH330_06250</name>
    <name evidence="10" type="ORF">CH330_08015</name>
</gene>
<dbReference type="NCBIfam" id="TIGR00644">
    <property type="entry name" value="recJ"/>
    <property type="match status" value="1"/>
</dbReference>
<proteinExistence type="inferred from homology"/>
<feature type="domain" description="DHHA1" evidence="8">
    <location>
        <begin position="352"/>
        <end position="445"/>
    </location>
</feature>
<evidence type="ECO:0000256" key="5">
    <source>
        <dbReference type="ARBA" id="ARBA00022839"/>
    </source>
</evidence>
<dbReference type="Pfam" id="PF02272">
    <property type="entry name" value="DHHA1"/>
    <property type="match status" value="1"/>
</dbReference>
<dbReference type="GO" id="GO:0006310">
    <property type="term" value="P:DNA recombination"/>
    <property type="evidence" value="ECO:0007669"/>
    <property type="project" value="InterPro"/>
</dbReference>
<comment type="caution">
    <text evidence="11">The sequence shown here is derived from an EMBL/GenBank/DDBJ whole genome shotgun (WGS) entry which is preliminary data.</text>
</comment>
<dbReference type="InterPro" id="IPR004610">
    <property type="entry name" value="RecJ"/>
</dbReference>
<dbReference type="Pfam" id="PF01368">
    <property type="entry name" value="DHH"/>
    <property type="match status" value="1"/>
</dbReference>
<evidence type="ECO:0000259" key="9">
    <source>
        <dbReference type="Pfam" id="PF17768"/>
    </source>
</evidence>
<accession>A0A235BUK4</accession>
<sequence length="572" mass="63659">MAEMSPTHYWNLPSPLSAETARLAHDLKLPELVVRLMYQRGHRTTDAIQTFLHPSPANLNQPDKLPDIKIATERIIAALDTHERICVYGDYDVDGVTGTTLLVSTLKRLDAEVIYYLPHRRKEGYGLSMAGIDFCREQKVKLIITNDCGSTDREAIAAAQDAGIDTIVTDHHEVPAQLPPALAVVNPKRPDSSYPFPELAGVGVAFKLAWSVLATLGRPKSELTDLLDLVGLGTIADMVPLIDENRILARIGLNVIRNTKRLGLQTLLEKTGPKKRRFTSHDIGFILAPRLNAVGRISHASQAVRLLLTEDKNEAEQLVAELEADNHARQSLEEKIVKQAISLVESQGLDKKKVLVVAQEGWHEGVIGLVASKLVERYYRPAIVIALKDQSGKGSGRSISGFNLYASFQACAEYLVKFGGHKCAGGLQIERNCIPEFSAAINRFADELPEEIYRPCLNIDAVINLNEIDEDFIRFLQQLEPFGSENPLPLFASLGLEVVGYPRRIGKNHLKMKLRSENKVLPAIAWQRSYELPKLEVGRKNHLDICYTVERRTYAGSTSTQLNLRDLRTHLT</sequence>
<dbReference type="Gene3D" id="3.90.1640.30">
    <property type="match status" value="1"/>
</dbReference>
<dbReference type="InterPro" id="IPR001667">
    <property type="entry name" value="DDH_dom"/>
</dbReference>
<dbReference type="GO" id="GO:0003676">
    <property type="term" value="F:nucleic acid binding"/>
    <property type="evidence" value="ECO:0007669"/>
    <property type="project" value="InterPro"/>
</dbReference>
<dbReference type="EMBL" id="NOZP01000115">
    <property type="protein sequence ID" value="OYD15255.1"/>
    <property type="molecule type" value="Genomic_DNA"/>
</dbReference>
<comment type="similarity">
    <text evidence="1">Belongs to the RecJ family.</text>
</comment>
<protein>
    <recommendedName>
        <fullName evidence="2">Single-stranded-DNA-specific exonuclease RecJ</fullName>
    </recommendedName>
</protein>
<evidence type="ECO:0000256" key="4">
    <source>
        <dbReference type="ARBA" id="ARBA00022801"/>
    </source>
</evidence>
<keyword evidence="3" id="KW-0540">Nuclease</keyword>
<keyword evidence="6" id="KW-0175">Coiled coil</keyword>
<evidence type="ECO:0000313" key="12">
    <source>
        <dbReference type="Proteomes" id="UP000215559"/>
    </source>
</evidence>
<feature type="domain" description="RecJ OB" evidence="9">
    <location>
        <begin position="459"/>
        <end position="566"/>
    </location>
</feature>
<name>A0A235BUK4_UNCW3</name>
<dbReference type="InterPro" id="IPR051673">
    <property type="entry name" value="SSDNA_exonuclease_RecJ"/>
</dbReference>
<organism evidence="11 12">
    <name type="scientific">candidate division WOR-3 bacterium JGI_Cruoil_03_51_56</name>
    <dbReference type="NCBI Taxonomy" id="1973747"/>
    <lineage>
        <taxon>Bacteria</taxon>
        <taxon>Bacteria division WOR-3</taxon>
    </lineage>
</organism>
<dbReference type="InterPro" id="IPR003156">
    <property type="entry name" value="DHHA1_dom"/>
</dbReference>
<feature type="coiled-coil region" evidence="6">
    <location>
        <begin position="305"/>
        <end position="335"/>
    </location>
</feature>
<dbReference type="PANTHER" id="PTHR30255:SF2">
    <property type="entry name" value="SINGLE-STRANDED-DNA-SPECIFIC EXONUCLEASE RECJ"/>
    <property type="match status" value="1"/>
</dbReference>
<dbReference type="InterPro" id="IPR041122">
    <property type="entry name" value="RecJ_OB"/>
</dbReference>
<evidence type="ECO:0000256" key="3">
    <source>
        <dbReference type="ARBA" id="ARBA00022722"/>
    </source>
</evidence>